<feature type="compositionally biased region" description="Basic and acidic residues" evidence="1">
    <location>
        <begin position="314"/>
        <end position="325"/>
    </location>
</feature>
<accession>Q7ZUJ0</accession>
<evidence type="ECO:0000313" key="3">
    <source>
        <dbReference type="Proteomes" id="UP000000437"/>
    </source>
</evidence>
<feature type="compositionally biased region" description="Polar residues" evidence="1">
    <location>
        <begin position="242"/>
        <end position="253"/>
    </location>
</feature>
<dbReference type="ZFIN" id="ZDB-GENE-040426-1031">
    <property type="gene designation" value="snapc1a"/>
</dbReference>
<dbReference type="PANTHER" id="PTHR15131:SF3">
    <property type="entry name" value="SNRNA-ACTIVATING PROTEIN COMPLEX SUBUNIT 1"/>
    <property type="match status" value="1"/>
</dbReference>
<sequence>MARKKASEFYWVPPFKSDCEELLGRFQLSESVRFEVFSAIWRELDFSSVFFGISSKSEKRSFTRLTLTTAYSYLLPPYSFQIRVGALYLIYGLYYMQPAWPKEKIRIALKDWYDLQKLVADAKSCQHLDIVYIFKRLLLEKAFYFTALPKKLTFQSSERIQHHVNEEFRGCRDAVGEVASVEMLDEIANVHGHYERLKKLSLPTSLGVTLINLTDSIGHCVLEYRKWQEEIAAAKKKDFKQNETTQKSESTSRADMLAAIKSKSCSHASKGTRSRRHRPVEIATTSNSGSDQALLKSHVRPPSLKTRTYNHFGKPGEPEQTKDWLLSVKEEDTRALKRKDSRRFKWHSN</sequence>
<keyword evidence="3" id="KW-1185">Reference proteome</keyword>
<dbReference type="OrthoDB" id="20127at2759"/>
<reference evidence="3" key="2">
    <citation type="journal article" date="2013" name="Nature">
        <title>The zebrafish reference genome sequence and its relationship to the human genome.</title>
        <authorList>
            <consortium name="Genome Reference Consortium Zebrafish"/>
            <person name="Howe K."/>
            <person name="Clark M.D."/>
            <person name="Torroja C.F."/>
            <person name="Torrance J."/>
            <person name="Berthelot C."/>
            <person name="Muffato M."/>
            <person name="Collins J.E."/>
            <person name="Humphray S."/>
            <person name="McLaren K."/>
            <person name="Matthews L."/>
            <person name="McLaren S."/>
            <person name="Sealy I."/>
            <person name="Caccamo M."/>
            <person name="Churcher C."/>
            <person name="Scott C."/>
            <person name="Barrett J.C."/>
            <person name="Koch R."/>
            <person name="Rauch G.J."/>
            <person name="White S."/>
            <person name="Chow W."/>
            <person name="Kilian B."/>
            <person name="Quintais L.T."/>
            <person name="Guerra-Assuncao J.A."/>
            <person name="Zhou Y."/>
            <person name="Gu Y."/>
            <person name="Yen J."/>
            <person name="Vogel J.H."/>
            <person name="Eyre T."/>
            <person name="Redmond S."/>
            <person name="Banerjee R."/>
            <person name="Chi J."/>
            <person name="Fu B."/>
            <person name="Langley E."/>
            <person name="Maguire S.F."/>
            <person name="Laird G.K."/>
            <person name="Lloyd D."/>
            <person name="Kenyon E."/>
            <person name="Donaldson S."/>
            <person name="Sehra H."/>
            <person name="Almeida-King J."/>
            <person name="Loveland J."/>
            <person name="Trevanion S."/>
            <person name="Jones M."/>
            <person name="Quail M."/>
            <person name="Willey D."/>
            <person name="Hunt A."/>
            <person name="Burton J."/>
            <person name="Sims S."/>
            <person name="McLay K."/>
            <person name="Plumb B."/>
            <person name="Davis J."/>
            <person name="Clee C."/>
            <person name="Oliver K."/>
            <person name="Clark R."/>
            <person name="Riddle C."/>
            <person name="Elliot D."/>
            <person name="Eliott D."/>
            <person name="Threadgold G."/>
            <person name="Harden G."/>
            <person name="Ware D."/>
            <person name="Begum S."/>
            <person name="Mortimore B."/>
            <person name="Mortimer B."/>
            <person name="Kerry G."/>
            <person name="Heath P."/>
            <person name="Phillimore B."/>
            <person name="Tracey A."/>
            <person name="Corby N."/>
            <person name="Dunn M."/>
            <person name="Johnson C."/>
            <person name="Wood J."/>
            <person name="Clark S."/>
            <person name="Pelan S."/>
            <person name="Griffiths G."/>
            <person name="Smith M."/>
            <person name="Glithero R."/>
            <person name="Howden P."/>
            <person name="Barker N."/>
            <person name="Lloyd C."/>
            <person name="Stevens C."/>
            <person name="Harley J."/>
            <person name="Holt K."/>
            <person name="Panagiotidis G."/>
            <person name="Lovell J."/>
            <person name="Beasley H."/>
            <person name="Henderson C."/>
            <person name="Gordon D."/>
            <person name="Auger K."/>
            <person name="Wright D."/>
            <person name="Collins J."/>
            <person name="Raisen C."/>
            <person name="Dyer L."/>
            <person name="Leung K."/>
            <person name="Robertson L."/>
            <person name="Ambridge K."/>
            <person name="Leongamornlert D."/>
            <person name="McGuire S."/>
            <person name="Gilderthorp R."/>
            <person name="Griffiths C."/>
            <person name="Manthravadi D."/>
            <person name="Nichol S."/>
            <person name="Barker G."/>
            <person name="Whitehead S."/>
            <person name="Kay M."/>
            <person name="Brown J."/>
            <person name="Murnane C."/>
            <person name="Gray E."/>
            <person name="Humphries M."/>
            <person name="Sycamore N."/>
            <person name="Barker D."/>
            <person name="Saunders D."/>
            <person name="Wallis J."/>
            <person name="Babbage A."/>
            <person name="Hammond S."/>
            <person name="Mashreghi-Mohammadi M."/>
            <person name="Barr L."/>
            <person name="Martin S."/>
            <person name="Wray P."/>
            <person name="Ellington A."/>
            <person name="Matthews N."/>
            <person name="Ellwood M."/>
            <person name="Woodmansey R."/>
            <person name="Clark G."/>
            <person name="Cooper J."/>
            <person name="Cooper J."/>
            <person name="Tromans A."/>
            <person name="Grafham D."/>
            <person name="Skuce C."/>
            <person name="Pandian R."/>
            <person name="Andrews R."/>
            <person name="Harrison E."/>
            <person name="Kimberley A."/>
            <person name="Garnett J."/>
            <person name="Fosker N."/>
            <person name="Hall R."/>
            <person name="Garner P."/>
            <person name="Kelly D."/>
            <person name="Bird C."/>
            <person name="Palmer S."/>
            <person name="Gehring I."/>
            <person name="Berger A."/>
            <person name="Dooley C.M."/>
            <person name="Ersan-Urun Z."/>
            <person name="Eser C."/>
            <person name="Geiger H."/>
            <person name="Geisler M."/>
            <person name="Karotki L."/>
            <person name="Kirn A."/>
            <person name="Konantz J."/>
            <person name="Konantz M."/>
            <person name="Oberlander M."/>
            <person name="Rudolph-Geiger S."/>
            <person name="Teucke M."/>
            <person name="Lanz C."/>
            <person name="Raddatz G."/>
            <person name="Osoegawa K."/>
            <person name="Zhu B."/>
            <person name="Rapp A."/>
            <person name="Widaa S."/>
            <person name="Langford C."/>
            <person name="Yang F."/>
            <person name="Schuster S.C."/>
            <person name="Carter N.P."/>
            <person name="Harrow J."/>
            <person name="Ning Z."/>
            <person name="Herrero J."/>
            <person name="Searle S.M."/>
            <person name="Enright A."/>
            <person name="Geisler R."/>
            <person name="Plasterk R.H."/>
            <person name="Lee C."/>
            <person name="Westerfield M."/>
            <person name="de Jong P.J."/>
            <person name="Zon L.I."/>
            <person name="Postlethwait J.H."/>
            <person name="Nusslein-Volhard C."/>
            <person name="Hubbard T.J."/>
            <person name="Roest Crollius H."/>
            <person name="Rogers J."/>
            <person name="Stemple D.L."/>
        </authorList>
    </citation>
    <scope>NUCLEOTIDE SEQUENCE [LARGE SCALE GENOMIC DNA]</scope>
</reference>
<feature type="region of interest" description="Disordered" evidence="1">
    <location>
        <begin position="261"/>
        <end position="325"/>
    </location>
</feature>
<proteinExistence type="evidence at transcript level"/>
<reference evidence="2" key="1">
    <citation type="submission" date="2003-03" db="EMBL/GenBank/DDBJ databases">
        <authorList>
            <consortium name="NIH - Zebrafish Gene Collection (ZGC) project"/>
        </authorList>
    </citation>
    <scope>NUCLEOTIDE SEQUENCE [LARGE SCALE MRNA]</scope>
    <source>
        <tissue evidence="2">Whole body</tissue>
    </source>
</reference>
<evidence type="ECO:0000313" key="5">
    <source>
        <dbReference type="ZFIN" id="ZDB-GENE-040426-1031"/>
    </source>
</evidence>
<dbReference type="KEGG" id="dre:393233"/>
<dbReference type="Pfam" id="PF09808">
    <property type="entry name" value="SNAPC1"/>
    <property type="match status" value="1"/>
</dbReference>
<dbReference type="InterPro" id="IPR019188">
    <property type="entry name" value="SNAPC1"/>
</dbReference>
<dbReference type="GO" id="GO:0043565">
    <property type="term" value="F:sequence-specific DNA binding"/>
    <property type="evidence" value="ECO:0000318"/>
    <property type="project" value="GO_Central"/>
</dbReference>
<dbReference type="GO" id="GO:0042795">
    <property type="term" value="P:snRNA transcription by RNA polymerase II"/>
    <property type="evidence" value="ECO:0000318"/>
    <property type="project" value="GO_Central"/>
</dbReference>
<protein>
    <submittedName>
        <fullName evidence="2">Small nuclear RNA activating complex, polypeptide 1</fullName>
    </submittedName>
    <submittedName>
        <fullName evidence="4">snRNA-activating protein complex subunit 1a</fullName>
    </submittedName>
</protein>
<reference evidence="4" key="6">
    <citation type="submission" date="2025-04" db="UniProtKB">
        <authorList>
            <consortium name="RefSeq"/>
        </authorList>
    </citation>
    <scope>IDENTIFICATION</scope>
</reference>
<dbReference type="GO" id="GO:0019185">
    <property type="term" value="C:snRNA-activating protein complex"/>
    <property type="evidence" value="ECO:0000318"/>
    <property type="project" value="GO_Central"/>
</dbReference>
<reference evidence="4" key="5">
    <citation type="journal article" date="2022" name="Adv. Sci.">
        <title>A Germline-Specific Regulator of Mitochondrial Fusion is Required for Maintenance and Differentiation of Germline Stem and Progenitor Cells.</title>
        <authorList>
            <person name="Zhang R."/>
            <person name="Tu Y.X."/>
            <person name="Ye D."/>
            <person name="Gu Z."/>
            <person name="Chen Z.X."/>
            <person name="Sun Y."/>
        </authorList>
    </citation>
    <scope>NUCLEOTIDE SEQUENCE</scope>
</reference>
<dbReference type="EMBL" id="BC049022">
    <property type="protein sequence ID" value="AAH49022.1"/>
    <property type="molecule type" value="mRNA"/>
</dbReference>
<dbReference type="AlphaFoldDB" id="Q7ZUJ0"/>
<name>Q7ZUJ0_DANRE</name>
<dbReference type="PhylomeDB" id="Q7ZUJ0"/>
<evidence type="ECO:0000256" key="1">
    <source>
        <dbReference type="SAM" id="MobiDB-lite"/>
    </source>
</evidence>
<organism evidence="2">
    <name type="scientific">Danio rerio</name>
    <name type="common">Zebrafish</name>
    <name type="synonym">Brachydanio rerio</name>
    <dbReference type="NCBI Taxonomy" id="7955"/>
    <lineage>
        <taxon>Eukaryota</taxon>
        <taxon>Metazoa</taxon>
        <taxon>Chordata</taxon>
        <taxon>Craniata</taxon>
        <taxon>Vertebrata</taxon>
        <taxon>Euteleostomi</taxon>
        <taxon>Actinopterygii</taxon>
        <taxon>Neopterygii</taxon>
        <taxon>Teleostei</taxon>
        <taxon>Ostariophysi</taxon>
        <taxon>Cypriniformes</taxon>
        <taxon>Danionidae</taxon>
        <taxon>Danioninae</taxon>
        <taxon>Danio</taxon>
    </lineage>
</organism>
<dbReference type="PANTHER" id="PTHR15131">
    <property type="entry name" value="SMALL NUCLEAR RNA ACTIVATING COMPLEX, POLYPEPTIDE 1"/>
    <property type="match status" value="1"/>
</dbReference>
<dbReference type="GO" id="GO:0042796">
    <property type="term" value="P:snRNA transcription by RNA polymerase III"/>
    <property type="evidence" value="ECO:0000318"/>
    <property type="project" value="GO_Central"/>
</dbReference>
<evidence type="ECO:0000313" key="2">
    <source>
        <dbReference type="EMBL" id="AAH49022.1"/>
    </source>
</evidence>
<dbReference type="AGR" id="ZFIN:ZDB-GENE-040426-1031"/>
<dbReference type="RefSeq" id="NP_956557.1">
    <property type="nucleotide sequence ID" value="NM_200263.1"/>
</dbReference>
<gene>
    <name evidence="4 5" type="primary">snapc1a</name>
    <name evidence="2 4" type="synonym">snapc1</name>
    <name evidence="4" type="synonym">zgc:56450</name>
</gene>
<feature type="region of interest" description="Disordered" evidence="1">
    <location>
        <begin position="236"/>
        <end position="255"/>
    </location>
</feature>
<dbReference type="CTD" id="393233"/>
<dbReference type="GeneID" id="393233"/>
<reference evidence="4" key="3">
    <citation type="journal article" date="2016" name="BMC Genomics">
        <title>Gene evolution and gene expression after whole genome duplication in fish: the PhyloFish database.</title>
        <authorList>
            <person name="Pasquier J."/>
            <person name="Cabau C."/>
            <person name="Nguyen T."/>
            <person name="Jouanno E."/>
            <person name="Severac D."/>
            <person name="Braasch I."/>
            <person name="Journot L."/>
            <person name="Pontarotti P."/>
            <person name="Klopp C."/>
            <person name="Postlethwait J.H."/>
            <person name="Guiguen Y."/>
            <person name="Bobe J."/>
        </authorList>
    </citation>
    <scope>NUCLEOTIDE SEQUENCE</scope>
</reference>
<evidence type="ECO:0000313" key="4">
    <source>
        <dbReference type="RefSeq" id="NP_956557.1"/>
    </source>
</evidence>
<dbReference type="Proteomes" id="UP000000437">
    <property type="component" value="Chromosome 20"/>
</dbReference>
<reference evidence="4" key="4">
    <citation type="journal article" date="2017" name="Gen. Comp. Endocrinol.">
        <title>Transcriptomic signatures for ovulation in vertebrates.</title>
        <authorList>
            <person name="Liu D.T."/>
            <person name="Brewer M.S."/>
            <person name="Chen S."/>
            <person name="Hong W."/>
            <person name="Zhu Y."/>
        </authorList>
    </citation>
    <scope>NUCLEOTIDE SEQUENCE</scope>
</reference>